<keyword evidence="2" id="KW-1185">Reference proteome</keyword>
<protein>
    <submittedName>
        <fullName evidence="1">Uncharacterized protein</fullName>
    </submittedName>
</protein>
<dbReference type="EMBL" id="CM042882">
    <property type="protein sequence ID" value="KAI4381874.1"/>
    <property type="molecule type" value="Genomic_DNA"/>
</dbReference>
<dbReference type="Proteomes" id="UP001057402">
    <property type="component" value="Chromosome 3"/>
</dbReference>
<comment type="caution">
    <text evidence="1">The sequence shown here is derived from an EMBL/GenBank/DDBJ whole genome shotgun (WGS) entry which is preliminary data.</text>
</comment>
<reference evidence="2" key="1">
    <citation type="journal article" date="2023" name="Front. Plant Sci.">
        <title>Chromosomal-level genome assembly of Melastoma candidum provides insights into trichome evolution.</title>
        <authorList>
            <person name="Zhong Y."/>
            <person name="Wu W."/>
            <person name="Sun C."/>
            <person name="Zou P."/>
            <person name="Liu Y."/>
            <person name="Dai S."/>
            <person name="Zhou R."/>
        </authorList>
    </citation>
    <scope>NUCLEOTIDE SEQUENCE [LARGE SCALE GENOMIC DNA]</scope>
</reference>
<evidence type="ECO:0000313" key="1">
    <source>
        <dbReference type="EMBL" id="KAI4381874.1"/>
    </source>
</evidence>
<sequence>MAQRGYDAYYLPPVPVPVGGRHAGDFLDNGAIRTLFVAGLPDDVKAREIHNLFRRRPGFDSCQLKYTGRGNQVVAFATFFNHQSAIAAMHSLNGVKFDPQTNSTLHIELAKTNSRRKSGAGSGPYVVIDNRPKDKSNERATSSNEGDDESEEEAPSEYEDPSEEEDPSEDEDPSKEEDGNCGSNSDLVKSSETAGNGSTMAGGDSVPRAGNEAVNGDNKPCSTLFIANLGPSCSMEELEQVFSQYPGFVALRMRRGGTPLAFADFEEIKQATKAMEGLQGTLLASSDIKGMSIEYARSKMRKQAPQQGHRFTLRI</sequence>
<accession>A0ACB9RWB4</accession>
<organism evidence="1 2">
    <name type="scientific">Melastoma candidum</name>
    <dbReference type="NCBI Taxonomy" id="119954"/>
    <lineage>
        <taxon>Eukaryota</taxon>
        <taxon>Viridiplantae</taxon>
        <taxon>Streptophyta</taxon>
        <taxon>Embryophyta</taxon>
        <taxon>Tracheophyta</taxon>
        <taxon>Spermatophyta</taxon>
        <taxon>Magnoliopsida</taxon>
        <taxon>eudicotyledons</taxon>
        <taxon>Gunneridae</taxon>
        <taxon>Pentapetalae</taxon>
        <taxon>rosids</taxon>
        <taxon>malvids</taxon>
        <taxon>Myrtales</taxon>
        <taxon>Melastomataceae</taxon>
        <taxon>Melastomatoideae</taxon>
        <taxon>Melastomateae</taxon>
        <taxon>Melastoma</taxon>
    </lineage>
</organism>
<evidence type="ECO:0000313" key="2">
    <source>
        <dbReference type="Proteomes" id="UP001057402"/>
    </source>
</evidence>
<name>A0ACB9RWB4_9MYRT</name>
<proteinExistence type="predicted"/>
<gene>
    <name evidence="1" type="ORF">MLD38_007900</name>
</gene>